<protein>
    <submittedName>
        <fullName evidence="1">Uncharacterized protein</fullName>
    </submittedName>
</protein>
<evidence type="ECO:0000313" key="1">
    <source>
        <dbReference type="EMBL" id="MEN1760708.1"/>
    </source>
</evidence>
<dbReference type="Proteomes" id="UP001407405">
    <property type="component" value="Unassembled WGS sequence"/>
</dbReference>
<sequence>MKATGMATEPISKNRWKQQWACVLLTVCLLFSSAVMPVMAQPLPVEAPVTAVLSTEAAANVSQQVAAYERFMDHQYGIKLSASMTPQTFAGLLNRVSRQEVAPASADAELLTVFDAVEMAVAAANQKQLAGTYPEAKVWASLAAAGIADELADMPADHSLAALAVALDLQMIPADLLVGLNLSEEQAPSDVTTLLAGKVVEMNGRYKNYLGQISDPAIFGKIYTAWEAQTLIEATELRELINQVLEADVITGYNVKDLQFDPRFDPELTITYGHSNIVHALQLIGLLRSEGINARVQLEPKSSAYIYMKEWGEPQESPGYQVAMIENGNYIAYAKEYDISFEFFTKQEKERFQDIIFAYAKRNQEDMTGLIAGSWWQPLFYSLTPLEDYLVITNNYIQAEGKLAQSFSLQEDSEAVMTAIQELGADMDVVTYDFWVDEPFFNYLTGGYQ</sequence>
<name>A0ABU9VU59_9CLOT</name>
<accession>A0ABU9VU59</accession>
<proteinExistence type="predicted"/>
<dbReference type="RefSeq" id="WP_343186027.1">
    <property type="nucleotide sequence ID" value="NZ_JBCITM010000008.1"/>
</dbReference>
<reference evidence="1 2" key="1">
    <citation type="submission" date="2024-04" db="EMBL/GenBank/DDBJ databases">
        <title>Genome sequencing and metabolic network reconstruction of aminoacids and betaine degradation by Anoxynatronum sibiricum.</title>
        <authorList>
            <person name="Detkova E.N."/>
            <person name="Boltjanskaja Y.V."/>
            <person name="Mardanov A.V."/>
            <person name="Kevbrin V."/>
        </authorList>
    </citation>
    <scope>NUCLEOTIDE SEQUENCE [LARGE SCALE GENOMIC DNA]</scope>
    <source>
        <strain evidence="1 2">Z-7981</strain>
    </source>
</reference>
<dbReference type="EMBL" id="JBCITM010000008">
    <property type="protein sequence ID" value="MEN1760708.1"/>
    <property type="molecule type" value="Genomic_DNA"/>
</dbReference>
<comment type="caution">
    <text evidence="1">The sequence shown here is derived from an EMBL/GenBank/DDBJ whole genome shotgun (WGS) entry which is preliminary data.</text>
</comment>
<evidence type="ECO:0000313" key="2">
    <source>
        <dbReference type="Proteomes" id="UP001407405"/>
    </source>
</evidence>
<keyword evidence="2" id="KW-1185">Reference proteome</keyword>
<gene>
    <name evidence="1" type="ORF">AAIG11_09500</name>
</gene>
<organism evidence="1 2">
    <name type="scientific">Anoxynatronum sibiricum</name>
    <dbReference type="NCBI Taxonomy" id="210623"/>
    <lineage>
        <taxon>Bacteria</taxon>
        <taxon>Bacillati</taxon>
        <taxon>Bacillota</taxon>
        <taxon>Clostridia</taxon>
        <taxon>Eubacteriales</taxon>
        <taxon>Clostridiaceae</taxon>
        <taxon>Anoxynatronum</taxon>
    </lineage>
</organism>